<protein>
    <submittedName>
        <fullName evidence="4">NADP-dependent glyceraldehyde-3-phosphate dehydrogenase</fullName>
    </submittedName>
</protein>
<dbReference type="InterPro" id="IPR016162">
    <property type="entry name" value="Ald_DH_N"/>
</dbReference>
<dbReference type="PROSITE" id="PS00070">
    <property type="entry name" value="ALDEHYDE_DEHYDR_CYS"/>
    <property type="match status" value="1"/>
</dbReference>
<dbReference type="InterPro" id="IPR016163">
    <property type="entry name" value="Ald_DH_C"/>
</dbReference>
<dbReference type="Gene3D" id="3.40.309.10">
    <property type="entry name" value="Aldehyde Dehydrogenase, Chain A, domain 2"/>
    <property type="match status" value="1"/>
</dbReference>
<evidence type="ECO:0000256" key="1">
    <source>
        <dbReference type="ARBA" id="ARBA00009986"/>
    </source>
</evidence>
<dbReference type="Pfam" id="PF00171">
    <property type="entry name" value="Aldedh"/>
    <property type="match status" value="1"/>
</dbReference>
<sequence>MNRSFKDIPEPYKIKSLHHQKTYLVSGELKQWDGDSIDVYSTISSTEAYRPTLLGSIPQLGETEAMEALNSACLAYDKGKGLWPTMKVVDRIACMEKFVEQMKTKREEVVKLLMWEIGKNLPDSEKEFDRTVDYIYDTIEAYKQLDRDSAKFEKHQGVHAHIRRGPLGVVLCLGPYNYPLNETFTLLIPALIMGNPVIFKPAKLGVLLISPLLEAFQNSFPKGVVNVIYGRGRVLATPIMQSGKVDVLALIGNSKSANALQNNHPKKNRLRLVLGLEAKNPAIVLPDADLDLTIDECIAGTLSFNGQRCTALKVLYVHESIVEEFNKRFAEKVDGLKFGNPWDKGAKLTPLPEVEKPGYIQELIEDAKLKGANIINEKGGETSENFIYPAVLFPVNKSMRVFQEEQFGPVIPVVSFNEIDEPLDDMAASNYGQQVSLFGKDVKTLSPLIDILVNLVCRVNLNSSCQRGPDVYPFTGRKDSAFSTLSVVDALRSFSIRTFVASKDNDYNNAILKELLEKKTSNFISTDYIL</sequence>
<evidence type="ECO:0000313" key="4">
    <source>
        <dbReference type="EMBL" id="MBJ6366676.1"/>
    </source>
</evidence>
<evidence type="ECO:0000256" key="2">
    <source>
        <dbReference type="ARBA" id="ARBA00023002"/>
    </source>
</evidence>
<dbReference type="Gene3D" id="3.40.605.10">
    <property type="entry name" value="Aldehyde Dehydrogenase, Chain A, domain 1"/>
    <property type="match status" value="1"/>
</dbReference>
<dbReference type="RefSeq" id="WP_199112302.1">
    <property type="nucleotide sequence ID" value="NZ_JAELVQ010000001.1"/>
</dbReference>
<comment type="similarity">
    <text evidence="1">Belongs to the aldehyde dehydrogenase family.</text>
</comment>
<keyword evidence="5" id="KW-1185">Reference proteome</keyword>
<dbReference type="InterPro" id="IPR050740">
    <property type="entry name" value="Aldehyde_DH_Superfamily"/>
</dbReference>
<evidence type="ECO:0000313" key="5">
    <source>
        <dbReference type="Proteomes" id="UP000610931"/>
    </source>
</evidence>
<keyword evidence="2" id="KW-0560">Oxidoreductase</keyword>
<dbReference type="InterPro" id="IPR016161">
    <property type="entry name" value="Ald_DH/histidinol_DH"/>
</dbReference>
<dbReference type="CDD" id="cd07082">
    <property type="entry name" value="ALDH_F11_NP-GAPDH"/>
    <property type="match status" value="1"/>
</dbReference>
<feature type="domain" description="Aldehyde dehydrogenase" evidence="3">
    <location>
        <begin position="43"/>
        <end position="495"/>
    </location>
</feature>
<dbReference type="InterPro" id="IPR016160">
    <property type="entry name" value="Ald_DH_CS_CYS"/>
</dbReference>
<dbReference type="GO" id="GO:0016620">
    <property type="term" value="F:oxidoreductase activity, acting on the aldehyde or oxo group of donors, NAD or NADP as acceptor"/>
    <property type="evidence" value="ECO:0007669"/>
    <property type="project" value="InterPro"/>
</dbReference>
<accession>A0A8J7IGD8</accession>
<organism evidence="4 5">
    <name type="scientific">Snuella sedimenti</name>
    <dbReference type="NCBI Taxonomy" id="2798802"/>
    <lineage>
        <taxon>Bacteria</taxon>
        <taxon>Pseudomonadati</taxon>
        <taxon>Bacteroidota</taxon>
        <taxon>Flavobacteriia</taxon>
        <taxon>Flavobacteriales</taxon>
        <taxon>Flavobacteriaceae</taxon>
        <taxon>Snuella</taxon>
    </lineage>
</organism>
<dbReference type="PANTHER" id="PTHR43353">
    <property type="entry name" value="SUCCINATE-SEMIALDEHYDE DEHYDROGENASE, MITOCHONDRIAL"/>
    <property type="match status" value="1"/>
</dbReference>
<dbReference type="Proteomes" id="UP000610931">
    <property type="component" value="Unassembled WGS sequence"/>
</dbReference>
<dbReference type="AlphaFoldDB" id="A0A8J7IGD8"/>
<name>A0A8J7IGD8_9FLAO</name>
<dbReference type="InterPro" id="IPR015590">
    <property type="entry name" value="Aldehyde_DH_dom"/>
</dbReference>
<reference evidence="4" key="1">
    <citation type="submission" date="2020-12" db="EMBL/GenBank/DDBJ databases">
        <title>Snuella sp. nov., isolated from sediment in Incheon.</title>
        <authorList>
            <person name="Kim W."/>
        </authorList>
    </citation>
    <scope>NUCLEOTIDE SEQUENCE</scope>
    <source>
        <strain evidence="4">CAU 1569</strain>
    </source>
</reference>
<evidence type="ECO:0000259" key="3">
    <source>
        <dbReference type="Pfam" id="PF00171"/>
    </source>
</evidence>
<proteinExistence type="inferred from homology"/>
<dbReference type="EMBL" id="JAELVQ010000001">
    <property type="protein sequence ID" value="MBJ6366676.1"/>
    <property type="molecule type" value="Genomic_DNA"/>
</dbReference>
<dbReference type="PANTHER" id="PTHR43353:SF5">
    <property type="entry name" value="SUCCINATE-SEMIALDEHYDE DEHYDROGENASE, MITOCHONDRIAL"/>
    <property type="match status" value="1"/>
</dbReference>
<dbReference type="SUPFAM" id="SSF53720">
    <property type="entry name" value="ALDH-like"/>
    <property type="match status" value="1"/>
</dbReference>
<comment type="caution">
    <text evidence="4">The sequence shown here is derived from an EMBL/GenBank/DDBJ whole genome shotgun (WGS) entry which is preliminary data.</text>
</comment>
<gene>
    <name evidence="4" type="ORF">JF259_01115</name>
</gene>